<dbReference type="InterPro" id="IPR019474">
    <property type="entry name" value="Ub_conjug_fac_E4_core"/>
</dbReference>
<dbReference type="PANTHER" id="PTHR13931">
    <property type="entry name" value="UBIQUITINATION FACTOR E4"/>
    <property type="match status" value="1"/>
</dbReference>
<evidence type="ECO:0000256" key="4">
    <source>
        <dbReference type="ARBA" id="ARBA00007434"/>
    </source>
</evidence>
<evidence type="ECO:0000256" key="3">
    <source>
        <dbReference type="ARBA" id="ARBA00004906"/>
    </source>
</evidence>
<dbReference type="Pfam" id="PF10408">
    <property type="entry name" value="Ufd2P_core"/>
    <property type="match status" value="1"/>
</dbReference>
<protein>
    <recommendedName>
        <fullName evidence="9">U-box domain-containing protein</fullName>
    </recommendedName>
</protein>
<feature type="domain" description="U-box" evidence="9">
    <location>
        <begin position="917"/>
        <end position="990"/>
    </location>
</feature>
<dbReference type="EMBL" id="CAXLJM020000027">
    <property type="protein sequence ID" value="CAL8095246.1"/>
    <property type="molecule type" value="Genomic_DNA"/>
</dbReference>
<name>A0ABP1Q9W9_9HEXA</name>
<dbReference type="InterPro" id="IPR013083">
    <property type="entry name" value="Znf_RING/FYVE/PHD"/>
</dbReference>
<proteinExistence type="inferred from homology"/>
<evidence type="ECO:0000256" key="2">
    <source>
        <dbReference type="ARBA" id="ARBA00004496"/>
    </source>
</evidence>
<dbReference type="Pfam" id="PF04564">
    <property type="entry name" value="U-box"/>
    <property type="match status" value="1"/>
</dbReference>
<comment type="pathway">
    <text evidence="3">Protein modification; protein ubiquitination.</text>
</comment>
<evidence type="ECO:0000256" key="6">
    <source>
        <dbReference type="ARBA" id="ARBA00022679"/>
    </source>
</evidence>
<dbReference type="SUPFAM" id="SSF57850">
    <property type="entry name" value="RING/U-box"/>
    <property type="match status" value="1"/>
</dbReference>
<dbReference type="Proteomes" id="UP001642540">
    <property type="component" value="Unassembled WGS sequence"/>
</dbReference>
<accession>A0ABP1Q9W9</accession>
<keyword evidence="7" id="KW-0833">Ubl conjugation pathway</keyword>
<comment type="similarity">
    <text evidence="4">Belongs to the ubiquitin conjugation factor E4 family.</text>
</comment>
<dbReference type="InterPro" id="IPR003613">
    <property type="entry name" value="Ubox_domain"/>
</dbReference>
<dbReference type="SMART" id="SM00504">
    <property type="entry name" value="Ubox"/>
    <property type="match status" value="1"/>
</dbReference>
<keyword evidence="6" id="KW-0808">Transferase</keyword>
<evidence type="ECO:0000259" key="9">
    <source>
        <dbReference type="PROSITE" id="PS51698"/>
    </source>
</evidence>
<comment type="caution">
    <text evidence="10">The sequence shown here is derived from an EMBL/GenBank/DDBJ whole genome shotgun (WGS) entry which is preliminary data.</text>
</comment>
<evidence type="ECO:0000313" key="10">
    <source>
        <dbReference type="EMBL" id="CAL8095246.1"/>
    </source>
</evidence>
<dbReference type="PROSITE" id="PS51698">
    <property type="entry name" value="U_BOX"/>
    <property type="match status" value="1"/>
</dbReference>
<dbReference type="InterPro" id="IPR045132">
    <property type="entry name" value="UBE4"/>
</dbReference>
<gene>
    <name evidence="10" type="ORF">ODALV1_LOCUS9016</name>
</gene>
<sequence length="991" mass="112886">MSEPSGIMNSSSSGSLNSQSSAQALTVDISDGAMLVILENTLNVRITETASGNSLEGGNKPFVGQSVRELLASWSESDNPVNFEDVIATSLLEIISKYVDGSVKQSNDVASLLTEWFIESIERSYNEERNNPKRSNNPRVQNLLYEIRLQATNYIGLVLQGAFCETKSYTSPLLTPLLNDKLPSGLLIDLATLYHNDWPTFSKIFSPLLRGLWQRMRSGSILDNSHRMPLVALQLLCEIKVASATGAGVRPFAQLIIEQENFVPEPISNAGGHEICSIAFLAPFFAVSVLYEDDNKLAEQFFPGTLNVDTSSNIPLQKELEFTRSTLHKSVHGILANQSSRESCIKFLADVLRLNSNRTKIQNDRRGTCSDGPMLNYLSVYQLLSLKVKLDKIDPYYPFHPQTLVDLKNDTRIKSDTKQLEEWITNLPNNGHTWTEPKFPTQCWFLTLQAHHVALIPSLNNYQRLLRQTRELQKMVAELSTTESQWQSGPNAVRNSRMLKRWKRELKILNKTKQSMDCIVLHEDFIKRCLNFYSSVAEYLNSLLMPGLSVGESPKLPLNSEVPAVFANLPEWYVEDIAEFLLFALQFSSVIVADSLDNSIVLWLLVMLCTPNYMRNPYLAAKLVEVLFVINPHLQGGRTEFLYRKIMANTIAELHLPSSLMKFYTDVETTGASSEFYDKFTIRYHISIIIKSMWESPIHRNSIVNESKSGKQFVRFINMLMNDTTFLLDESLDSLKRIHEVQEQQRNTTEWSALAAETQQNRIRQLQTDERQCRSYLTLARETVDMFHYLTEGIKEPFLRPELADRLSAMLNFNLTQLCGSKCKNLKVKNAEKYGWEPRRLLSQLVDIYLHLDCDNFAAALAGDERSFKKELFEDAAAIMEKHGIKGEAQLSQFRALGLRAYNIAIQNMRQETDYSDAPEEFRDPLMDTLMDDPVVLPSGKVMDRSVIMRHLLNSNTDPFNRQPLSEDMLTDATELKLRIQEWKNKKHTTT</sequence>
<evidence type="ECO:0000256" key="5">
    <source>
        <dbReference type="ARBA" id="ARBA00022490"/>
    </source>
</evidence>
<keyword evidence="5" id="KW-0963">Cytoplasm</keyword>
<dbReference type="Gene3D" id="3.30.40.10">
    <property type="entry name" value="Zinc/RING finger domain, C3HC4 (zinc finger)"/>
    <property type="match status" value="1"/>
</dbReference>
<comment type="subcellular location">
    <subcellularLocation>
        <location evidence="2">Cytoplasm</location>
    </subcellularLocation>
    <subcellularLocation>
        <location evidence="1">Nucleus</location>
    </subcellularLocation>
</comment>
<keyword evidence="8" id="KW-0539">Nucleus</keyword>
<evidence type="ECO:0000256" key="8">
    <source>
        <dbReference type="ARBA" id="ARBA00023242"/>
    </source>
</evidence>
<keyword evidence="11" id="KW-1185">Reference proteome</keyword>
<organism evidence="10 11">
    <name type="scientific">Orchesella dallaii</name>
    <dbReference type="NCBI Taxonomy" id="48710"/>
    <lineage>
        <taxon>Eukaryota</taxon>
        <taxon>Metazoa</taxon>
        <taxon>Ecdysozoa</taxon>
        <taxon>Arthropoda</taxon>
        <taxon>Hexapoda</taxon>
        <taxon>Collembola</taxon>
        <taxon>Entomobryomorpha</taxon>
        <taxon>Entomobryoidea</taxon>
        <taxon>Orchesellidae</taxon>
        <taxon>Orchesellinae</taxon>
        <taxon>Orchesella</taxon>
    </lineage>
</organism>
<evidence type="ECO:0000256" key="1">
    <source>
        <dbReference type="ARBA" id="ARBA00004123"/>
    </source>
</evidence>
<dbReference type="CDD" id="cd16658">
    <property type="entry name" value="RING-Ubox_UBE4B"/>
    <property type="match status" value="1"/>
</dbReference>
<evidence type="ECO:0000313" key="11">
    <source>
        <dbReference type="Proteomes" id="UP001642540"/>
    </source>
</evidence>
<dbReference type="PANTHER" id="PTHR13931:SF2">
    <property type="entry name" value="UBIQUITIN CONJUGATION FACTOR E4 B"/>
    <property type="match status" value="1"/>
</dbReference>
<reference evidence="10 11" key="1">
    <citation type="submission" date="2024-08" db="EMBL/GenBank/DDBJ databases">
        <authorList>
            <person name="Cucini C."/>
            <person name="Frati F."/>
        </authorList>
    </citation>
    <scope>NUCLEOTIDE SEQUENCE [LARGE SCALE GENOMIC DNA]</scope>
</reference>
<evidence type="ECO:0000256" key="7">
    <source>
        <dbReference type="ARBA" id="ARBA00022786"/>
    </source>
</evidence>